<proteinExistence type="predicted"/>
<dbReference type="EMBL" id="BKCJ010217055">
    <property type="protein sequence ID" value="GEY86415.1"/>
    <property type="molecule type" value="Genomic_DNA"/>
</dbReference>
<feature type="compositionally biased region" description="Polar residues" evidence="1">
    <location>
        <begin position="300"/>
        <end position="310"/>
    </location>
</feature>
<gene>
    <name evidence="2" type="ORF">Tci_458389</name>
</gene>
<organism evidence="2">
    <name type="scientific">Tanacetum cinerariifolium</name>
    <name type="common">Dalmatian daisy</name>
    <name type="synonym">Chrysanthemum cinerariifolium</name>
    <dbReference type="NCBI Taxonomy" id="118510"/>
    <lineage>
        <taxon>Eukaryota</taxon>
        <taxon>Viridiplantae</taxon>
        <taxon>Streptophyta</taxon>
        <taxon>Embryophyta</taxon>
        <taxon>Tracheophyta</taxon>
        <taxon>Spermatophyta</taxon>
        <taxon>Magnoliopsida</taxon>
        <taxon>eudicotyledons</taxon>
        <taxon>Gunneridae</taxon>
        <taxon>Pentapetalae</taxon>
        <taxon>asterids</taxon>
        <taxon>campanulids</taxon>
        <taxon>Asterales</taxon>
        <taxon>Asteraceae</taxon>
        <taxon>Asteroideae</taxon>
        <taxon>Anthemideae</taxon>
        <taxon>Anthemidinae</taxon>
        <taxon>Tanacetum</taxon>
    </lineage>
</organism>
<evidence type="ECO:0000256" key="1">
    <source>
        <dbReference type="SAM" id="MobiDB-lite"/>
    </source>
</evidence>
<sequence>MSSAEAECVVAAGCCAQVIWIKSQLADYDVLYDKVPIFCDNTSVIAISNNPVLHSRTKHIDIRETSPSIQVADIQSTKEPVATTDITQSIDAFESAEEQENQLGPANAKKEDHDKATDSGIRSLGDVRLEDLSVNVEESPFDIESEIEVVKKWQPPNKDDDVQITFLGPIYDGMETDQKADSDHVNLSKSEEALPNHLLDELDELARTKSAPLDDFADKTADSNPLSHLRKEISSLTTKAIAEFVKQVIKPMNKQFKAFNKLECTSIYFECVTPYDDVMSFFLNGNCGYMAPSPEGVASPHNQVGSSPEGNDTLPFTYAGGNSYRPRQDSNLRPCLGG</sequence>
<protein>
    <submittedName>
        <fullName evidence="2">Uncharacterized mitochondrial protein AtMg00810-like</fullName>
    </submittedName>
</protein>
<dbReference type="PANTHER" id="PTHR11439:SF463">
    <property type="entry name" value="REVERSE TRANSCRIPTASE TY1_COPIA-TYPE DOMAIN-CONTAINING PROTEIN"/>
    <property type="match status" value="1"/>
</dbReference>
<accession>A0A699HW73</accession>
<feature type="region of interest" description="Disordered" evidence="1">
    <location>
        <begin position="95"/>
        <end position="119"/>
    </location>
</feature>
<name>A0A699HW73_TANCI</name>
<dbReference type="PANTHER" id="PTHR11439">
    <property type="entry name" value="GAG-POL-RELATED RETROTRANSPOSON"/>
    <property type="match status" value="1"/>
</dbReference>
<evidence type="ECO:0000313" key="2">
    <source>
        <dbReference type="EMBL" id="GEY86415.1"/>
    </source>
</evidence>
<reference evidence="2" key="1">
    <citation type="journal article" date="2019" name="Sci. Rep.">
        <title>Draft genome of Tanacetum cinerariifolium, the natural source of mosquito coil.</title>
        <authorList>
            <person name="Yamashiro T."/>
            <person name="Shiraishi A."/>
            <person name="Satake H."/>
            <person name="Nakayama K."/>
        </authorList>
    </citation>
    <scope>NUCLEOTIDE SEQUENCE</scope>
</reference>
<feature type="region of interest" description="Disordered" evidence="1">
    <location>
        <begin position="297"/>
        <end position="338"/>
    </location>
</feature>
<comment type="caution">
    <text evidence="2">The sequence shown here is derived from an EMBL/GenBank/DDBJ whole genome shotgun (WGS) entry which is preliminary data.</text>
</comment>
<feature type="compositionally biased region" description="Basic and acidic residues" evidence="1">
    <location>
        <begin position="108"/>
        <end position="117"/>
    </location>
</feature>
<dbReference type="AlphaFoldDB" id="A0A699HW73"/>
<dbReference type="CDD" id="cd09272">
    <property type="entry name" value="RNase_HI_RT_Ty1"/>
    <property type="match status" value="1"/>
</dbReference>